<evidence type="ECO:0000313" key="3">
    <source>
        <dbReference type="Proteomes" id="UP001630127"/>
    </source>
</evidence>
<keyword evidence="1" id="KW-1133">Transmembrane helix</keyword>
<feature type="transmembrane region" description="Helical" evidence="1">
    <location>
        <begin position="12"/>
        <end position="34"/>
    </location>
</feature>
<sequence length="110" mass="12884">MLSSQFLKSYSVLLLIDMISICVEVHLSISSIYFSQEYHTLKFLVLEQLAHLSNFFYLFHFIQINLMKFDYTNLISRESGKFLVETVTTVKAMKPSVNSLSRNSIERCFR</sequence>
<evidence type="ECO:0000313" key="2">
    <source>
        <dbReference type="EMBL" id="KAL3527942.1"/>
    </source>
</evidence>
<dbReference type="EMBL" id="JBJUIK010000005">
    <property type="protein sequence ID" value="KAL3527942.1"/>
    <property type="molecule type" value="Genomic_DNA"/>
</dbReference>
<dbReference type="AlphaFoldDB" id="A0ABD3ABT3"/>
<organism evidence="2 3">
    <name type="scientific">Cinchona calisaya</name>
    <dbReference type="NCBI Taxonomy" id="153742"/>
    <lineage>
        <taxon>Eukaryota</taxon>
        <taxon>Viridiplantae</taxon>
        <taxon>Streptophyta</taxon>
        <taxon>Embryophyta</taxon>
        <taxon>Tracheophyta</taxon>
        <taxon>Spermatophyta</taxon>
        <taxon>Magnoliopsida</taxon>
        <taxon>eudicotyledons</taxon>
        <taxon>Gunneridae</taxon>
        <taxon>Pentapetalae</taxon>
        <taxon>asterids</taxon>
        <taxon>lamiids</taxon>
        <taxon>Gentianales</taxon>
        <taxon>Rubiaceae</taxon>
        <taxon>Cinchonoideae</taxon>
        <taxon>Cinchoneae</taxon>
        <taxon>Cinchona</taxon>
    </lineage>
</organism>
<dbReference type="Proteomes" id="UP001630127">
    <property type="component" value="Unassembled WGS sequence"/>
</dbReference>
<evidence type="ECO:0000256" key="1">
    <source>
        <dbReference type="SAM" id="Phobius"/>
    </source>
</evidence>
<reference evidence="2 3" key="1">
    <citation type="submission" date="2024-11" db="EMBL/GenBank/DDBJ databases">
        <title>A near-complete genome assembly of Cinchona calisaya.</title>
        <authorList>
            <person name="Lian D.C."/>
            <person name="Zhao X.W."/>
            <person name="Wei L."/>
        </authorList>
    </citation>
    <scope>NUCLEOTIDE SEQUENCE [LARGE SCALE GENOMIC DNA]</scope>
    <source>
        <tissue evidence="2">Nenye</tissue>
    </source>
</reference>
<accession>A0ABD3ABT3</accession>
<proteinExistence type="predicted"/>
<feature type="transmembrane region" description="Helical" evidence="1">
    <location>
        <begin position="54"/>
        <end position="71"/>
    </location>
</feature>
<comment type="caution">
    <text evidence="2">The sequence shown here is derived from an EMBL/GenBank/DDBJ whole genome shotgun (WGS) entry which is preliminary data.</text>
</comment>
<gene>
    <name evidence="2" type="ORF">ACH5RR_012598</name>
</gene>
<keyword evidence="1" id="KW-0472">Membrane</keyword>
<keyword evidence="1" id="KW-0812">Transmembrane</keyword>
<protein>
    <submittedName>
        <fullName evidence="2">Uncharacterized protein</fullName>
    </submittedName>
</protein>
<keyword evidence="3" id="KW-1185">Reference proteome</keyword>
<name>A0ABD3ABT3_9GENT</name>